<evidence type="ECO:0000313" key="2">
    <source>
        <dbReference type="Proteomes" id="UP001243330"/>
    </source>
</evidence>
<evidence type="ECO:0000313" key="1">
    <source>
        <dbReference type="EMBL" id="KAK1855056.1"/>
    </source>
</evidence>
<reference evidence="1" key="1">
    <citation type="submission" date="2023-01" db="EMBL/GenBank/DDBJ databases">
        <title>Colletotrichum chrysophilum M932 genome sequence.</title>
        <authorList>
            <person name="Baroncelli R."/>
        </authorList>
    </citation>
    <scope>NUCLEOTIDE SEQUENCE</scope>
    <source>
        <strain evidence="1">M932</strain>
    </source>
</reference>
<organism evidence="1 2">
    <name type="scientific">Colletotrichum chrysophilum</name>
    <dbReference type="NCBI Taxonomy" id="1836956"/>
    <lineage>
        <taxon>Eukaryota</taxon>
        <taxon>Fungi</taxon>
        <taxon>Dikarya</taxon>
        <taxon>Ascomycota</taxon>
        <taxon>Pezizomycotina</taxon>
        <taxon>Sordariomycetes</taxon>
        <taxon>Hypocreomycetidae</taxon>
        <taxon>Glomerellales</taxon>
        <taxon>Glomerellaceae</taxon>
        <taxon>Colletotrichum</taxon>
        <taxon>Colletotrichum gloeosporioides species complex</taxon>
    </lineage>
</organism>
<comment type="caution">
    <text evidence="1">The sequence shown here is derived from an EMBL/GenBank/DDBJ whole genome shotgun (WGS) entry which is preliminary data.</text>
</comment>
<accession>A0AAD9AUZ1</accession>
<sequence>MSRMTCGVKSPLQVAFAHAGLCAQRLVTTIRPRLAACGLTKATGDGASAGFSASVVDVDWF</sequence>
<protein>
    <submittedName>
        <fullName evidence="1">Uncharacterized protein</fullName>
    </submittedName>
</protein>
<dbReference type="Proteomes" id="UP001243330">
    <property type="component" value="Unassembled WGS sequence"/>
</dbReference>
<proteinExistence type="predicted"/>
<dbReference type="AlphaFoldDB" id="A0AAD9AUZ1"/>
<dbReference type="EMBL" id="JAQOWY010000027">
    <property type="protein sequence ID" value="KAK1855056.1"/>
    <property type="molecule type" value="Genomic_DNA"/>
</dbReference>
<keyword evidence="2" id="KW-1185">Reference proteome</keyword>
<name>A0AAD9AUZ1_9PEZI</name>
<gene>
    <name evidence="1" type="ORF">CCHR01_02341</name>
</gene>